<dbReference type="Proteomes" id="UP001419268">
    <property type="component" value="Unassembled WGS sequence"/>
</dbReference>
<dbReference type="InterPro" id="IPR038765">
    <property type="entry name" value="Papain-like_cys_pep_sf"/>
</dbReference>
<protein>
    <submittedName>
        <fullName evidence="10">Uncharacterized protein</fullName>
    </submittedName>
</protein>
<dbReference type="InterPro" id="IPR039417">
    <property type="entry name" value="Peptidase_C1A_papain-like"/>
</dbReference>
<evidence type="ECO:0000313" key="10">
    <source>
        <dbReference type="EMBL" id="KAK9131963.1"/>
    </source>
</evidence>
<evidence type="ECO:0000256" key="5">
    <source>
        <dbReference type="ARBA" id="ARBA00022807"/>
    </source>
</evidence>
<comment type="caution">
    <text evidence="10">The sequence shown here is derived from an EMBL/GenBank/DDBJ whole genome shotgun (WGS) entry which is preliminary data.</text>
</comment>
<evidence type="ECO:0000313" key="11">
    <source>
        <dbReference type="Proteomes" id="UP001419268"/>
    </source>
</evidence>
<dbReference type="PROSITE" id="PS00639">
    <property type="entry name" value="THIOL_PROTEASE_HIS"/>
    <property type="match status" value="1"/>
</dbReference>
<evidence type="ECO:0000256" key="7">
    <source>
        <dbReference type="SAM" id="SignalP"/>
    </source>
</evidence>
<keyword evidence="6" id="KW-1015">Disulfide bond</keyword>
<dbReference type="SMART" id="SM00645">
    <property type="entry name" value="Pept_C1"/>
    <property type="match status" value="1"/>
</dbReference>
<dbReference type="InterPro" id="IPR025661">
    <property type="entry name" value="Pept_asp_AS"/>
</dbReference>
<dbReference type="Pfam" id="PF00112">
    <property type="entry name" value="Peptidase_C1"/>
    <property type="match status" value="1"/>
</dbReference>
<dbReference type="InterPro" id="IPR013201">
    <property type="entry name" value="Prot_inhib_I29"/>
</dbReference>
<keyword evidence="11" id="KW-1185">Reference proteome</keyword>
<feature type="signal peptide" evidence="7">
    <location>
        <begin position="1"/>
        <end position="30"/>
    </location>
</feature>
<feature type="chain" id="PRO_5043005834" evidence="7">
    <location>
        <begin position="31"/>
        <end position="373"/>
    </location>
</feature>
<dbReference type="PROSITE" id="PS00640">
    <property type="entry name" value="THIOL_PROTEASE_ASN"/>
    <property type="match status" value="1"/>
</dbReference>
<evidence type="ECO:0000259" key="8">
    <source>
        <dbReference type="SMART" id="SM00645"/>
    </source>
</evidence>
<name>A0AAP0P5W8_9MAGN</name>
<evidence type="ECO:0000259" key="9">
    <source>
        <dbReference type="SMART" id="SM00848"/>
    </source>
</evidence>
<dbReference type="EMBL" id="JBBNAG010000005">
    <property type="protein sequence ID" value="KAK9131963.1"/>
    <property type="molecule type" value="Genomic_DNA"/>
</dbReference>
<dbReference type="InterPro" id="IPR013128">
    <property type="entry name" value="Peptidase_C1A"/>
</dbReference>
<proteinExistence type="inferred from homology"/>
<dbReference type="InterPro" id="IPR025660">
    <property type="entry name" value="Pept_his_AS"/>
</dbReference>
<dbReference type="SMART" id="SM00848">
    <property type="entry name" value="Inhibitor_I29"/>
    <property type="match status" value="1"/>
</dbReference>
<accession>A0AAP0P5W8</accession>
<evidence type="ECO:0000256" key="4">
    <source>
        <dbReference type="ARBA" id="ARBA00022801"/>
    </source>
</evidence>
<evidence type="ECO:0000256" key="3">
    <source>
        <dbReference type="ARBA" id="ARBA00022729"/>
    </source>
</evidence>
<keyword evidence="4" id="KW-0378">Hydrolase</keyword>
<dbReference type="SUPFAM" id="SSF54001">
    <property type="entry name" value="Cysteine proteinases"/>
    <property type="match status" value="1"/>
</dbReference>
<organism evidence="10 11">
    <name type="scientific">Stephania cephalantha</name>
    <dbReference type="NCBI Taxonomy" id="152367"/>
    <lineage>
        <taxon>Eukaryota</taxon>
        <taxon>Viridiplantae</taxon>
        <taxon>Streptophyta</taxon>
        <taxon>Embryophyta</taxon>
        <taxon>Tracheophyta</taxon>
        <taxon>Spermatophyta</taxon>
        <taxon>Magnoliopsida</taxon>
        <taxon>Ranunculales</taxon>
        <taxon>Menispermaceae</taxon>
        <taxon>Menispermoideae</taxon>
        <taxon>Cissampelideae</taxon>
        <taxon>Stephania</taxon>
    </lineage>
</organism>
<dbReference type="GO" id="GO:0006508">
    <property type="term" value="P:proteolysis"/>
    <property type="evidence" value="ECO:0007669"/>
    <property type="project" value="UniProtKB-KW"/>
</dbReference>
<sequence length="373" mass="40934">MACRTSTLNSPTCVCLVIIVMASMLLHSHACKHDKGGAQNECATNVYDPQPMLDRYKEWIAKHGKIYSNKDEWTLRFGIYQSNVQFIDYINSQDLPYKLVDNKFADMTNLEFKAKYLGLKPHNLQETKGEELSDEVINFQALPTRVDWRKNGTVTGVKDQGSCGSCWAFSAVAAVEGITKLRTGKLLSLSEQELVDCDTEGQSQGCSGGFMEDAFKYIIEKGGIASEATYPYMGKDGQCNKTKAAKIAAKISGYKNVPQNSEMSLKAAAAKQPVSVAIDAGGYAFQFYSKGVFTGPCETQLNHGVAVVGYGENDDAAGDDDEEYWIVKNSWGKDWGENGYIRMERDVDSATGLCGIAMLASYPTKNNTKNSSD</sequence>
<dbReference type="PANTHER" id="PTHR12411">
    <property type="entry name" value="CYSTEINE PROTEASE FAMILY C1-RELATED"/>
    <property type="match status" value="1"/>
</dbReference>
<dbReference type="PRINTS" id="PR00705">
    <property type="entry name" value="PAPAIN"/>
</dbReference>
<dbReference type="PROSITE" id="PS00139">
    <property type="entry name" value="THIOL_PROTEASE_CYS"/>
    <property type="match status" value="1"/>
</dbReference>
<evidence type="ECO:0000256" key="1">
    <source>
        <dbReference type="ARBA" id="ARBA00008455"/>
    </source>
</evidence>
<dbReference type="CDD" id="cd02248">
    <property type="entry name" value="Peptidase_C1A"/>
    <property type="match status" value="1"/>
</dbReference>
<dbReference type="GO" id="GO:0008234">
    <property type="term" value="F:cysteine-type peptidase activity"/>
    <property type="evidence" value="ECO:0007669"/>
    <property type="project" value="UniProtKB-KW"/>
</dbReference>
<gene>
    <name evidence="10" type="ORF">Scep_011491</name>
</gene>
<dbReference type="AlphaFoldDB" id="A0AAP0P5W8"/>
<dbReference type="InterPro" id="IPR000668">
    <property type="entry name" value="Peptidase_C1A_C"/>
</dbReference>
<evidence type="ECO:0000256" key="2">
    <source>
        <dbReference type="ARBA" id="ARBA00022670"/>
    </source>
</evidence>
<keyword evidence="5" id="KW-0788">Thiol protease</keyword>
<dbReference type="Gene3D" id="3.90.70.10">
    <property type="entry name" value="Cysteine proteinases"/>
    <property type="match status" value="1"/>
</dbReference>
<keyword evidence="3 7" id="KW-0732">Signal</keyword>
<comment type="similarity">
    <text evidence="1">Belongs to the peptidase C1 family.</text>
</comment>
<dbReference type="InterPro" id="IPR000169">
    <property type="entry name" value="Pept_cys_AS"/>
</dbReference>
<dbReference type="FunFam" id="3.90.70.10:FF:000023">
    <property type="entry name" value="Senescence-specific cysteine protease SAG39"/>
    <property type="match status" value="1"/>
</dbReference>
<evidence type="ECO:0000256" key="6">
    <source>
        <dbReference type="ARBA" id="ARBA00023157"/>
    </source>
</evidence>
<feature type="domain" description="Peptidase C1A papain C-terminal" evidence="8">
    <location>
        <begin position="142"/>
        <end position="364"/>
    </location>
</feature>
<reference evidence="10 11" key="1">
    <citation type="submission" date="2024-01" db="EMBL/GenBank/DDBJ databases">
        <title>Genome assemblies of Stephania.</title>
        <authorList>
            <person name="Yang L."/>
        </authorList>
    </citation>
    <scope>NUCLEOTIDE SEQUENCE [LARGE SCALE GENOMIC DNA]</scope>
    <source>
        <strain evidence="10">JXDWG</strain>
        <tissue evidence="10">Leaf</tissue>
    </source>
</reference>
<dbReference type="Pfam" id="PF08246">
    <property type="entry name" value="Inhibitor_I29"/>
    <property type="match status" value="1"/>
</dbReference>
<keyword evidence="2" id="KW-0645">Protease</keyword>
<feature type="domain" description="Cathepsin propeptide inhibitor" evidence="9">
    <location>
        <begin position="56"/>
        <end position="112"/>
    </location>
</feature>